<gene>
    <name evidence="4" type="ORF">DY130_03680</name>
</gene>
<evidence type="ECO:0000259" key="3">
    <source>
        <dbReference type="Pfam" id="PF00724"/>
    </source>
</evidence>
<dbReference type="PANTHER" id="PTHR43656">
    <property type="entry name" value="BINDING OXIDOREDUCTASE, PUTATIVE (AFU_ORTHOLOGUE AFUA_2G08260)-RELATED"/>
    <property type="match status" value="1"/>
</dbReference>
<dbReference type="InterPro" id="IPR013785">
    <property type="entry name" value="Aldolase_TIM"/>
</dbReference>
<dbReference type="Gene3D" id="3.20.20.70">
    <property type="entry name" value="Aldolase class I"/>
    <property type="match status" value="1"/>
</dbReference>
<keyword evidence="2" id="KW-0560">Oxidoreductase</keyword>
<dbReference type="InterPro" id="IPR051799">
    <property type="entry name" value="NADH_flavin_oxidoreductase"/>
</dbReference>
<evidence type="ECO:0000313" key="5">
    <source>
        <dbReference type="Proteomes" id="UP000784700"/>
    </source>
</evidence>
<organism evidence="4 5">
    <name type="scientific">Apilactobacillus micheneri</name>
    <dbReference type="NCBI Taxonomy" id="1899430"/>
    <lineage>
        <taxon>Bacteria</taxon>
        <taxon>Bacillati</taxon>
        <taxon>Bacillota</taxon>
        <taxon>Bacilli</taxon>
        <taxon>Lactobacillales</taxon>
        <taxon>Lactobacillaceae</taxon>
        <taxon>Apilactobacillus</taxon>
    </lineage>
</organism>
<proteinExistence type="predicted"/>
<dbReference type="Proteomes" id="UP000784700">
    <property type="component" value="Unassembled WGS sequence"/>
</dbReference>
<keyword evidence="1" id="KW-0285">Flavoprotein</keyword>
<dbReference type="GeneID" id="58108358"/>
<dbReference type="InterPro" id="IPR001155">
    <property type="entry name" value="OxRdtase_FMN_N"/>
</dbReference>
<evidence type="ECO:0000256" key="2">
    <source>
        <dbReference type="ARBA" id="ARBA00023002"/>
    </source>
</evidence>
<evidence type="ECO:0000256" key="1">
    <source>
        <dbReference type="ARBA" id="ARBA00022630"/>
    </source>
</evidence>
<dbReference type="CDD" id="cd04735">
    <property type="entry name" value="OYE_like_4_FMN"/>
    <property type="match status" value="1"/>
</dbReference>
<evidence type="ECO:0000313" key="4">
    <source>
        <dbReference type="EMBL" id="TPR44150.1"/>
    </source>
</evidence>
<dbReference type="RefSeq" id="WP_140936214.1">
    <property type="nucleotide sequence ID" value="NZ_QUBF01000003.1"/>
</dbReference>
<dbReference type="GO" id="GO:0016491">
    <property type="term" value="F:oxidoreductase activity"/>
    <property type="evidence" value="ECO:0007669"/>
    <property type="project" value="UniProtKB-KW"/>
</dbReference>
<protein>
    <submittedName>
        <fullName evidence="4">NADH:flavin oxidoreductase</fullName>
    </submittedName>
</protein>
<sequence>MYENLKKTFEPINLNNGDTIKNRIVMAPMTTWSSNDDHTVSDEEVAYYERRSKGEGIVITGCTPVSPNSLGFTNEFEASDDKFLPSLKKLAVASKSGGAKSILQIFHAGNKTLPQLVDKEKIVSASAVPTKATSFVDSLTPHELSESEILVIIKDFGKTTKRAIKAGFDGVEIHGAHGFLIQNFLSPYYNRRNDKWGGSLENRMRFALSVIDEVKSVIDKYAEKPFILGYRFSPEESIDGGLRIEDTYVLLDKLIDRNVDYVHASLADVLSSTPVDNKNETYLSLFVKHINHRIPFMAAGSLSTPDKVEKALRQGLDLAAIGHGLIINPDWVHDIESGSSNKIRESLSVSDIDDLKLPEKLWNTIQNSGDWFNIVD</sequence>
<feature type="domain" description="NADH:flavin oxidoreductase/NADH oxidase N-terminal" evidence="3">
    <location>
        <begin position="9"/>
        <end position="339"/>
    </location>
</feature>
<dbReference type="SUPFAM" id="SSF51395">
    <property type="entry name" value="FMN-linked oxidoreductases"/>
    <property type="match status" value="1"/>
</dbReference>
<dbReference type="AlphaFoldDB" id="A0A9Q8IM18"/>
<dbReference type="GO" id="GO:0010181">
    <property type="term" value="F:FMN binding"/>
    <property type="evidence" value="ECO:0007669"/>
    <property type="project" value="InterPro"/>
</dbReference>
<dbReference type="Pfam" id="PF00724">
    <property type="entry name" value="Oxidored_FMN"/>
    <property type="match status" value="1"/>
</dbReference>
<comment type="caution">
    <text evidence="4">The sequence shown here is derived from an EMBL/GenBank/DDBJ whole genome shotgun (WGS) entry which is preliminary data.</text>
</comment>
<reference evidence="4" key="1">
    <citation type="submission" date="2018-08" db="EMBL/GenBank/DDBJ databases">
        <title>Comparative genomics of wild bee and flower associated Lactobacillus reveals potential adaptation to the bee host.</title>
        <authorList>
            <person name="Vuong H.Q."/>
            <person name="Mcfrederick Q.S."/>
        </authorList>
    </citation>
    <scope>NUCLEOTIDE SEQUENCE</scope>
    <source>
        <strain evidence="4">HV_63</strain>
    </source>
</reference>
<dbReference type="EMBL" id="QUBG01000003">
    <property type="protein sequence ID" value="TPR44150.1"/>
    <property type="molecule type" value="Genomic_DNA"/>
</dbReference>
<accession>A0A9Q8IM18</accession>
<name>A0A9Q8IM18_9LACO</name>
<dbReference type="PANTHER" id="PTHR43656:SF2">
    <property type="entry name" value="BINDING OXIDOREDUCTASE, PUTATIVE (AFU_ORTHOLOGUE AFUA_2G08260)-RELATED"/>
    <property type="match status" value="1"/>
</dbReference>